<dbReference type="EMBL" id="JH126400">
    <property type="protein sequence ID" value="EGX93680.1"/>
    <property type="molecule type" value="Genomic_DNA"/>
</dbReference>
<accession>G3JBQ4</accession>
<dbReference type="KEGG" id="cmt:CCM_01949"/>
<gene>
    <name evidence="2" type="ORF">CCM_01949</name>
</gene>
<dbReference type="OrthoDB" id="4157208at2759"/>
<dbReference type="VEuPathDB" id="FungiDB:CCM_01949"/>
<dbReference type="RefSeq" id="XP_006667166.1">
    <property type="nucleotide sequence ID" value="XM_006667103.1"/>
</dbReference>
<feature type="compositionally biased region" description="Low complexity" evidence="1">
    <location>
        <begin position="85"/>
        <end position="100"/>
    </location>
</feature>
<evidence type="ECO:0008006" key="4">
    <source>
        <dbReference type="Google" id="ProtNLM"/>
    </source>
</evidence>
<dbReference type="Proteomes" id="UP000001610">
    <property type="component" value="Unassembled WGS sequence"/>
</dbReference>
<dbReference type="AlphaFoldDB" id="G3JBQ4"/>
<dbReference type="HOGENOM" id="CLU_1695380_0_0_1"/>
<evidence type="ECO:0000313" key="2">
    <source>
        <dbReference type="EMBL" id="EGX93680.1"/>
    </source>
</evidence>
<dbReference type="eggNOG" id="ENOG502SXB2">
    <property type="taxonomic scope" value="Eukaryota"/>
</dbReference>
<protein>
    <recommendedName>
        <fullName evidence="4">Thiol methyltransferase</fullName>
    </recommendedName>
</protein>
<organism evidence="2 3">
    <name type="scientific">Cordyceps militaris (strain CM01)</name>
    <name type="common">Caterpillar fungus</name>
    <dbReference type="NCBI Taxonomy" id="983644"/>
    <lineage>
        <taxon>Eukaryota</taxon>
        <taxon>Fungi</taxon>
        <taxon>Dikarya</taxon>
        <taxon>Ascomycota</taxon>
        <taxon>Pezizomycotina</taxon>
        <taxon>Sordariomycetes</taxon>
        <taxon>Hypocreomycetidae</taxon>
        <taxon>Hypocreales</taxon>
        <taxon>Cordycipitaceae</taxon>
        <taxon>Cordyceps</taxon>
    </lineage>
</organism>
<evidence type="ECO:0000313" key="3">
    <source>
        <dbReference type="Proteomes" id="UP000001610"/>
    </source>
</evidence>
<feature type="region of interest" description="Disordered" evidence="1">
    <location>
        <begin position="60"/>
        <end position="125"/>
    </location>
</feature>
<reference evidence="2 3" key="1">
    <citation type="journal article" date="2011" name="Genome Biol.">
        <title>Genome sequence of the insect pathogenic fungus Cordyceps militaris, a valued traditional Chinese medicine.</title>
        <authorList>
            <person name="Zheng P."/>
            <person name="Xia Y."/>
            <person name="Xiao G."/>
            <person name="Xiong C."/>
            <person name="Hu X."/>
            <person name="Zhang S."/>
            <person name="Zheng H."/>
            <person name="Huang Y."/>
            <person name="Zhou Y."/>
            <person name="Wang S."/>
            <person name="Zhao G.P."/>
            <person name="Liu X."/>
            <person name="St Leger R.J."/>
            <person name="Wang C."/>
        </authorList>
    </citation>
    <scope>NUCLEOTIDE SEQUENCE [LARGE SCALE GENOMIC DNA]</scope>
    <source>
        <strain evidence="2 3">CM01</strain>
    </source>
</reference>
<feature type="region of interest" description="Disordered" evidence="1">
    <location>
        <begin position="1"/>
        <end position="33"/>
    </location>
</feature>
<dbReference type="GeneID" id="18163978"/>
<sequence length="155" mass="16780">MRVDSSPYPIIRVPTDASPRDHSPNACDQHPSTLVPSRFVWHMRTESEFSKQDAQKSLLHPMCYGHPGRKPPSNTNFPAMNAPISSPSQAAACSVASASSLRTSPNQLASVPAPPPQDNKPPSTDAFLKDFTLVAEAAKRAQVAVMVREFENCGL</sequence>
<keyword evidence="3" id="KW-1185">Reference proteome</keyword>
<proteinExistence type="predicted"/>
<dbReference type="InParanoid" id="G3JBQ4"/>
<evidence type="ECO:0000256" key="1">
    <source>
        <dbReference type="SAM" id="MobiDB-lite"/>
    </source>
</evidence>
<name>G3JBQ4_CORMM</name>